<evidence type="ECO:0000256" key="1">
    <source>
        <dbReference type="ARBA" id="ARBA00010641"/>
    </source>
</evidence>
<dbReference type="OrthoDB" id="656273at2"/>
<feature type="domain" description="RNA polymerase sigma factor 70 region 4 type 2" evidence="6">
    <location>
        <begin position="116"/>
        <end position="166"/>
    </location>
</feature>
<dbReference type="GO" id="GO:0003677">
    <property type="term" value="F:DNA binding"/>
    <property type="evidence" value="ECO:0007669"/>
    <property type="project" value="InterPro"/>
</dbReference>
<dbReference type="AlphaFoldDB" id="A0A1I3DKV0"/>
<dbReference type="SUPFAM" id="SSF88946">
    <property type="entry name" value="Sigma2 domain of RNA polymerase sigma factors"/>
    <property type="match status" value="1"/>
</dbReference>
<dbReference type="InterPro" id="IPR014327">
    <property type="entry name" value="RNA_pol_sigma70_bacteroid"/>
</dbReference>
<evidence type="ECO:0000256" key="4">
    <source>
        <dbReference type="ARBA" id="ARBA00023163"/>
    </source>
</evidence>
<evidence type="ECO:0000256" key="3">
    <source>
        <dbReference type="ARBA" id="ARBA00023082"/>
    </source>
</evidence>
<dbReference type="PANTHER" id="PTHR43133:SF46">
    <property type="entry name" value="RNA POLYMERASE SIGMA-70 FACTOR ECF SUBFAMILY"/>
    <property type="match status" value="1"/>
</dbReference>
<keyword evidence="4" id="KW-0804">Transcription</keyword>
<dbReference type="InterPro" id="IPR007627">
    <property type="entry name" value="RNA_pol_sigma70_r2"/>
</dbReference>
<evidence type="ECO:0000256" key="2">
    <source>
        <dbReference type="ARBA" id="ARBA00023015"/>
    </source>
</evidence>
<keyword evidence="3" id="KW-0731">Sigma factor</keyword>
<feature type="domain" description="RNA polymerase sigma-70 region 2" evidence="5">
    <location>
        <begin position="16"/>
        <end position="82"/>
    </location>
</feature>
<evidence type="ECO:0000313" key="7">
    <source>
        <dbReference type="EMBL" id="SFH87158.1"/>
    </source>
</evidence>
<dbReference type="InterPro" id="IPR013324">
    <property type="entry name" value="RNA_pol_sigma_r3/r4-like"/>
</dbReference>
<dbReference type="GO" id="GO:0016987">
    <property type="term" value="F:sigma factor activity"/>
    <property type="evidence" value="ECO:0007669"/>
    <property type="project" value="UniProtKB-KW"/>
</dbReference>
<dbReference type="Gene3D" id="1.10.1740.10">
    <property type="match status" value="1"/>
</dbReference>
<dbReference type="Pfam" id="PF04542">
    <property type="entry name" value="Sigma70_r2"/>
    <property type="match status" value="1"/>
</dbReference>
<protein>
    <submittedName>
        <fullName evidence="7">RNA polymerase sigma-70 factor, ECF subfamily</fullName>
    </submittedName>
</protein>
<sequence length="187" mass="22277">MINEFREGHEDSFNALYKEFYRPLRYFALKIVDDEQEAEDIVTESMVKLWQRRTRFSDIQQIKSFLFTITQHAALNVLRNRRLQSDKRKFVAEEAESANNTTFFDELVLTELISKIAAEVEKLPKAQREVFKLSYFEGFSTEEIRDSLGMNPAAVYTNRKRALQSLRNYFRHLDLYLYLLISWLLIN</sequence>
<accession>A0A1I3DKV0</accession>
<dbReference type="RefSeq" id="WP_090623785.1">
    <property type="nucleotide sequence ID" value="NZ_FOQO01000001.1"/>
</dbReference>
<dbReference type="PANTHER" id="PTHR43133">
    <property type="entry name" value="RNA POLYMERASE ECF-TYPE SIGMA FACTO"/>
    <property type="match status" value="1"/>
</dbReference>
<gene>
    <name evidence="7" type="ORF">SAMN05444682_101516</name>
</gene>
<dbReference type="Gene3D" id="1.10.10.10">
    <property type="entry name" value="Winged helix-like DNA-binding domain superfamily/Winged helix DNA-binding domain"/>
    <property type="match status" value="1"/>
</dbReference>
<dbReference type="InterPro" id="IPR013325">
    <property type="entry name" value="RNA_pol_sigma_r2"/>
</dbReference>
<dbReference type="NCBIfam" id="TIGR02985">
    <property type="entry name" value="Sig70_bacteroi1"/>
    <property type="match status" value="1"/>
</dbReference>
<dbReference type="STRING" id="1477437.SAMN05444682_101516"/>
<keyword evidence="8" id="KW-1185">Reference proteome</keyword>
<dbReference type="Proteomes" id="UP000198670">
    <property type="component" value="Unassembled WGS sequence"/>
</dbReference>
<proteinExistence type="inferred from homology"/>
<name>A0A1I3DKV0_9SPHI</name>
<dbReference type="GO" id="GO:0006352">
    <property type="term" value="P:DNA-templated transcription initiation"/>
    <property type="evidence" value="ECO:0007669"/>
    <property type="project" value="InterPro"/>
</dbReference>
<dbReference type="Pfam" id="PF08281">
    <property type="entry name" value="Sigma70_r4_2"/>
    <property type="match status" value="1"/>
</dbReference>
<comment type="similarity">
    <text evidence="1">Belongs to the sigma-70 factor family. ECF subfamily.</text>
</comment>
<evidence type="ECO:0000259" key="5">
    <source>
        <dbReference type="Pfam" id="PF04542"/>
    </source>
</evidence>
<dbReference type="NCBIfam" id="TIGR02937">
    <property type="entry name" value="sigma70-ECF"/>
    <property type="match status" value="1"/>
</dbReference>
<dbReference type="InterPro" id="IPR014284">
    <property type="entry name" value="RNA_pol_sigma-70_dom"/>
</dbReference>
<dbReference type="SUPFAM" id="SSF88659">
    <property type="entry name" value="Sigma3 and sigma4 domains of RNA polymerase sigma factors"/>
    <property type="match status" value="1"/>
</dbReference>
<organism evidence="7 8">
    <name type="scientific">Parapedobacter indicus</name>
    <dbReference type="NCBI Taxonomy" id="1477437"/>
    <lineage>
        <taxon>Bacteria</taxon>
        <taxon>Pseudomonadati</taxon>
        <taxon>Bacteroidota</taxon>
        <taxon>Sphingobacteriia</taxon>
        <taxon>Sphingobacteriales</taxon>
        <taxon>Sphingobacteriaceae</taxon>
        <taxon>Parapedobacter</taxon>
    </lineage>
</organism>
<evidence type="ECO:0000313" key="8">
    <source>
        <dbReference type="Proteomes" id="UP000198670"/>
    </source>
</evidence>
<dbReference type="InterPro" id="IPR036388">
    <property type="entry name" value="WH-like_DNA-bd_sf"/>
</dbReference>
<dbReference type="EMBL" id="FOQO01000001">
    <property type="protein sequence ID" value="SFH87158.1"/>
    <property type="molecule type" value="Genomic_DNA"/>
</dbReference>
<dbReference type="InterPro" id="IPR013249">
    <property type="entry name" value="RNA_pol_sigma70_r4_t2"/>
</dbReference>
<keyword evidence="2" id="KW-0805">Transcription regulation</keyword>
<dbReference type="InterPro" id="IPR039425">
    <property type="entry name" value="RNA_pol_sigma-70-like"/>
</dbReference>
<evidence type="ECO:0000259" key="6">
    <source>
        <dbReference type="Pfam" id="PF08281"/>
    </source>
</evidence>
<reference evidence="7 8" key="1">
    <citation type="submission" date="2016-10" db="EMBL/GenBank/DDBJ databases">
        <authorList>
            <person name="de Groot N.N."/>
        </authorList>
    </citation>
    <scope>NUCLEOTIDE SEQUENCE [LARGE SCALE GENOMIC DNA]</scope>
    <source>
        <strain evidence="7 8">RK1</strain>
    </source>
</reference>